<evidence type="ECO:0000313" key="2">
    <source>
        <dbReference type="EMBL" id="EJD32351.1"/>
    </source>
</evidence>
<dbReference type="KEGG" id="adl:AURDEDRAFT_178585"/>
<feature type="region of interest" description="Disordered" evidence="1">
    <location>
        <begin position="1"/>
        <end position="50"/>
    </location>
</feature>
<evidence type="ECO:0000256" key="1">
    <source>
        <dbReference type="SAM" id="MobiDB-lite"/>
    </source>
</evidence>
<dbReference type="Proteomes" id="UP000006514">
    <property type="component" value="Unassembled WGS sequence"/>
</dbReference>
<feature type="non-terminal residue" evidence="2">
    <location>
        <position position="319"/>
    </location>
</feature>
<dbReference type="InParanoid" id="J0L7P3"/>
<evidence type="ECO:0000313" key="3">
    <source>
        <dbReference type="Proteomes" id="UP000006514"/>
    </source>
</evidence>
<gene>
    <name evidence="2" type="ORF">AURDEDRAFT_178585</name>
</gene>
<organism evidence="2 3">
    <name type="scientific">Auricularia subglabra (strain TFB-10046 / SS5)</name>
    <name type="common">White-rot fungus</name>
    <name type="synonym">Auricularia delicata (strain TFB10046)</name>
    <dbReference type="NCBI Taxonomy" id="717982"/>
    <lineage>
        <taxon>Eukaryota</taxon>
        <taxon>Fungi</taxon>
        <taxon>Dikarya</taxon>
        <taxon>Basidiomycota</taxon>
        <taxon>Agaricomycotina</taxon>
        <taxon>Agaricomycetes</taxon>
        <taxon>Auriculariales</taxon>
        <taxon>Auriculariaceae</taxon>
        <taxon>Auricularia</taxon>
    </lineage>
</organism>
<reference evidence="3" key="1">
    <citation type="journal article" date="2012" name="Science">
        <title>The Paleozoic origin of enzymatic lignin decomposition reconstructed from 31 fungal genomes.</title>
        <authorList>
            <person name="Floudas D."/>
            <person name="Binder M."/>
            <person name="Riley R."/>
            <person name="Barry K."/>
            <person name="Blanchette R.A."/>
            <person name="Henrissat B."/>
            <person name="Martinez A.T."/>
            <person name="Otillar R."/>
            <person name="Spatafora J.W."/>
            <person name="Yadav J.S."/>
            <person name="Aerts A."/>
            <person name="Benoit I."/>
            <person name="Boyd A."/>
            <person name="Carlson A."/>
            <person name="Copeland A."/>
            <person name="Coutinho P.M."/>
            <person name="de Vries R.P."/>
            <person name="Ferreira P."/>
            <person name="Findley K."/>
            <person name="Foster B."/>
            <person name="Gaskell J."/>
            <person name="Glotzer D."/>
            <person name="Gorecki P."/>
            <person name="Heitman J."/>
            <person name="Hesse C."/>
            <person name="Hori C."/>
            <person name="Igarashi K."/>
            <person name="Jurgens J.A."/>
            <person name="Kallen N."/>
            <person name="Kersten P."/>
            <person name="Kohler A."/>
            <person name="Kuees U."/>
            <person name="Kumar T.K.A."/>
            <person name="Kuo A."/>
            <person name="LaButti K."/>
            <person name="Larrondo L.F."/>
            <person name="Lindquist E."/>
            <person name="Ling A."/>
            <person name="Lombard V."/>
            <person name="Lucas S."/>
            <person name="Lundell T."/>
            <person name="Martin R."/>
            <person name="McLaughlin D.J."/>
            <person name="Morgenstern I."/>
            <person name="Morin E."/>
            <person name="Murat C."/>
            <person name="Nagy L.G."/>
            <person name="Nolan M."/>
            <person name="Ohm R.A."/>
            <person name="Patyshakuliyeva A."/>
            <person name="Rokas A."/>
            <person name="Ruiz-Duenas F.J."/>
            <person name="Sabat G."/>
            <person name="Salamov A."/>
            <person name="Samejima M."/>
            <person name="Schmutz J."/>
            <person name="Slot J.C."/>
            <person name="St John F."/>
            <person name="Stenlid J."/>
            <person name="Sun H."/>
            <person name="Sun S."/>
            <person name="Syed K."/>
            <person name="Tsang A."/>
            <person name="Wiebenga A."/>
            <person name="Young D."/>
            <person name="Pisabarro A."/>
            <person name="Eastwood D.C."/>
            <person name="Martin F."/>
            <person name="Cullen D."/>
            <person name="Grigoriev I.V."/>
            <person name="Hibbett D.S."/>
        </authorList>
    </citation>
    <scope>NUCLEOTIDE SEQUENCE [LARGE SCALE GENOMIC DNA]</scope>
    <source>
        <strain evidence="3">TFB10046</strain>
    </source>
</reference>
<accession>J0L7P3</accession>
<sequence>MSTKKSQQAGVRALRGGGSPNNRNGSASEGGAGVMQVDSVMEGAGSQDRMDDLEEGELCDAWIDSEADAKQGGKEHEPLAGVHSKPVDGARMTLRDWRRACNMVGDAAFQRSLGVRMIEPMPLGAVDSDGLTELSPELVRIVELAFLFKEQQNELAAASTVAATSANGAGASGSQRKLGGAKALEEAEALWLQYFAELPDHYDGTRWIALCNRSFVPPRPPENPSLGATLGYDGRYGRHEEHHAPQMVQMERPHMAFIPMLARLPEEEAWVQTKVDGWYYKVHGDPSLDFAWFTQFDWKRDFDSPGPGQCRLSRTLAKK</sequence>
<dbReference type="AlphaFoldDB" id="J0L7P3"/>
<keyword evidence="3" id="KW-1185">Reference proteome</keyword>
<proteinExistence type="predicted"/>
<dbReference type="EMBL" id="JH689056">
    <property type="protein sequence ID" value="EJD32351.1"/>
    <property type="molecule type" value="Genomic_DNA"/>
</dbReference>
<name>J0L7P3_AURST</name>
<protein>
    <submittedName>
        <fullName evidence="2">Uncharacterized protein</fullName>
    </submittedName>
</protein>